<reference evidence="6" key="1">
    <citation type="submission" date="2020-07" db="EMBL/GenBank/DDBJ databases">
        <authorList>
            <person name="Ferguson B K."/>
        </authorList>
    </citation>
    <scope>NUCLEOTIDE SEQUENCE</scope>
    <source>
        <strain evidence="6">L06</strain>
    </source>
</reference>
<dbReference type="Pfam" id="PF04882">
    <property type="entry name" value="Peroxin-3"/>
    <property type="match status" value="1"/>
</dbReference>
<name>A0A6V7JZZ0_9HYME</name>
<comment type="subunit">
    <text evidence="1">Interacts with PEX19.</text>
</comment>
<keyword evidence="3" id="KW-0962">Peroxisome biogenesis</keyword>
<evidence type="ECO:0000313" key="6">
    <source>
        <dbReference type="EMBL" id="CAD1557058.1"/>
    </source>
</evidence>
<accession>A0A6V7JZZ0</accession>
<proteinExistence type="predicted"/>
<dbReference type="EMBL" id="CADCXW020000021">
    <property type="protein sequence ID" value="CAD1557058.1"/>
    <property type="molecule type" value="Genomic_DNA"/>
</dbReference>
<dbReference type="GO" id="GO:0005778">
    <property type="term" value="C:peroxisomal membrane"/>
    <property type="evidence" value="ECO:0007669"/>
    <property type="project" value="InterPro"/>
</dbReference>
<dbReference type="PANTHER" id="PTHR28080:SF1">
    <property type="entry name" value="PEROXISOMAL BIOGENESIS FACTOR 3"/>
    <property type="match status" value="1"/>
</dbReference>
<sequence length="293" mass="33043">MSLAGCVRTSVIKVLDTGKVVNDLRSGTADKISAWNKLKVFSISRSAAIIYANTMLVATMRVQLNLMGAYMFKNTQQPLTAGNLDEVMQQRYLTLCSYFLDEGIERLSSFIEKKVSEAVSTIKLTDQMSIRDLEQVYRAIMATILTDKTGDPIRNLASYMLPSKIEEQEEPLLKQMIIQTLDLLESEELRDLMQSSIRQGFVMLIDKISEYFIDVPSTDKLNNGINNDTELKNGRFLDINKITMPMAKIIPIINGQVPDVAIQNDVPAEWLQRLIMDGMLKSFGANVYEAFSF</sequence>
<evidence type="ECO:0000256" key="2">
    <source>
        <dbReference type="ARBA" id="ARBA00014294"/>
    </source>
</evidence>
<evidence type="ECO:0000256" key="1">
    <source>
        <dbReference type="ARBA" id="ARBA00011494"/>
    </source>
</evidence>
<evidence type="ECO:0000256" key="5">
    <source>
        <dbReference type="ARBA" id="ARBA00029630"/>
    </source>
</evidence>
<evidence type="ECO:0000256" key="3">
    <source>
        <dbReference type="ARBA" id="ARBA00022593"/>
    </source>
</evidence>
<gene>
    <name evidence="6" type="ORF">BBRV_LOCUS65144</name>
</gene>
<dbReference type="AlphaFoldDB" id="A0A6V7JZZ0"/>
<evidence type="ECO:0000256" key="4">
    <source>
        <dbReference type="ARBA" id="ARBA00025338"/>
    </source>
</evidence>
<comment type="function">
    <text evidence="4">Involved in peroxisome biosynthesis and integrity. Assembles membrane vesicles before the matrix proteins are translocated. As a docking factor for PEX19, is necessary for the import of peroxisomal membrane proteins in the peroxisomes.</text>
</comment>
<dbReference type="GO" id="GO:0030674">
    <property type="term" value="F:protein-macromolecule adaptor activity"/>
    <property type="evidence" value="ECO:0007669"/>
    <property type="project" value="TreeGrafter"/>
</dbReference>
<dbReference type="InterPro" id="IPR006966">
    <property type="entry name" value="Peroxin-3"/>
</dbReference>
<organism evidence="6">
    <name type="scientific">Bracon brevicornis</name>
    <dbReference type="NCBI Taxonomy" id="1563983"/>
    <lineage>
        <taxon>Eukaryota</taxon>
        <taxon>Metazoa</taxon>
        <taxon>Ecdysozoa</taxon>
        <taxon>Arthropoda</taxon>
        <taxon>Hexapoda</taxon>
        <taxon>Insecta</taxon>
        <taxon>Pterygota</taxon>
        <taxon>Neoptera</taxon>
        <taxon>Endopterygota</taxon>
        <taxon>Hymenoptera</taxon>
        <taxon>Apocrita</taxon>
        <taxon>Ichneumonoidea</taxon>
        <taxon>Braconidae</taxon>
        <taxon>Braconinae</taxon>
        <taxon>Bracon</taxon>
    </lineage>
</organism>
<dbReference type="PANTHER" id="PTHR28080">
    <property type="entry name" value="PEROXISOMAL BIOGENESIS FACTOR 3"/>
    <property type="match status" value="1"/>
</dbReference>
<dbReference type="GO" id="GO:0045046">
    <property type="term" value="P:protein import into peroxisome membrane"/>
    <property type="evidence" value="ECO:0007669"/>
    <property type="project" value="TreeGrafter"/>
</dbReference>
<protein>
    <recommendedName>
        <fullName evidence="2">Peroxisomal biogenesis factor 3</fullName>
    </recommendedName>
    <alternativeName>
        <fullName evidence="5">Peroxisomal assembly protein PEX3</fullName>
    </alternativeName>
</protein>